<reference evidence="3" key="1">
    <citation type="submission" date="2012-04" db="EMBL/GenBank/DDBJ databases">
        <title>The Genome Sequence of Fusarium oxysporum melonis.</title>
        <authorList>
            <consortium name="The Broad Institute Genome Sequencing Platform"/>
            <person name="Ma L.-J."/>
            <person name="Gale L.R."/>
            <person name="Schwartz D.C."/>
            <person name="Zhou S."/>
            <person name="Corby-Kistler H."/>
            <person name="Young S.K."/>
            <person name="Zeng Q."/>
            <person name="Gargeya S."/>
            <person name="Fitzgerald M."/>
            <person name="Haas B."/>
            <person name="Abouelleil A."/>
            <person name="Alvarado L."/>
            <person name="Arachchi H.M."/>
            <person name="Berlin A."/>
            <person name="Brown A."/>
            <person name="Chapman S.B."/>
            <person name="Chen Z."/>
            <person name="Dunbar C."/>
            <person name="Freedman E."/>
            <person name="Gearin G."/>
            <person name="Goldberg J."/>
            <person name="Griggs A."/>
            <person name="Gujja S."/>
            <person name="Heiman D."/>
            <person name="Howarth C."/>
            <person name="Larson L."/>
            <person name="Lui A."/>
            <person name="MacDonald P.J.P."/>
            <person name="Montmayeur A."/>
            <person name="Murphy C."/>
            <person name="Neiman D."/>
            <person name="Pearson M."/>
            <person name="Priest M."/>
            <person name="Roberts A."/>
            <person name="Saif S."/>
            <person name="Shea T."/>
            <person name="Shenoy N."/>
            <person name="Sisk P."/>
            <person name="Stolte C."/>
            <person name="Sykes S."/>
            <person name="Wortman J."/>
            <person name="Nusbaum C."/>
            <person name="Birren B."/>
        </authorList>
    </citation>
    <scope>NUCLEOTIDE SEQUENCE</scope>
    <source>
        <strain evidence="3">26406</strain>
    </source>
</reference>
<dbReference type="HOGENOM" id="CLU_138055_0_0_1"/>
<feature type="signal peptide" evidence="2">
    <location>
        <begin position="1"/>
        <end position="23"/>
    </location>
</feature>
<feature type="region of interest" description="Disordered" evidence="1">
    <location>
        <begin position="64"/>
        <end position="117"/>
    </location>
</feature>
<keyword evidence="2" id="KW-0732">Signal</keyword>
<reference evidence="3" key="2">
    <citation type="submission" date="2012-05" db="EMBL/GenBank/DDBJ databases">
        <title>Annotation of the Genome Sequence of Fusarium oxysporum f. sp. melonis 26406.</title>
        <authorList>
            <consortium name="The Broad Institute Genomics Platform"/>
            <person name="Ma L.-J."/>
            <person name="Corby-Kistler H."/>
            <person name="Broz K."/>
            <person name="Gale L.R."/>
            <person name="Jonkers W."/>
            <person name="O'Donnell K."/>
            <person name="Ploetz R."/>
            <person name="Steinberg C."/>
            <person name="Schwartz D.C."/>
            <person name="VanEtten H."/>
            <person name="Zhou S."/>
            <person name="Young S.K."/>
            <person name="Zeng Q."/>
            <person name="Gargeya S."/>
            <person name="Fitzgerald M."/>
            <person name="Abouelleil A."/>
            <person name="Alvarado L."/>
            <person name="Chapman S.B."/>
            <person name="Gainer-Dewar J."/>
            <person name="Goldberg J."/>
            <person name="Griggs A."/>
            <person name="Gujja S."/>
            <person name="Hansen M."/>
            <person name="Howarth C."/>
            <person name="Imamovic A."/>
            <person name="Ireland A."/>
            <person name="Larimer J."/>
            <person name="McCowan C."/>
            <person name="Murphy C."/>
            <person name="Pearson M."/>
            <person name="Poon T.W."/>
            <person name="Priest M."/>
            <person name="Roberts A."/>
            <person name="Saif S."/>
            <person name="Shea T."/>
            <person name="Sykes S."/>
            <person name="Wortman J."/>
            <person name="Nusbaum C."/>
            <person name="Birren B."/>
        </authorList>
    </citation>
    <scope>NUCLEOTIDE SEQUENCE</scope>
    <source>
        <strain evidence="3">26406</strain>
    </source>
</reference>
<proteinExistence type="predicted"/>
<dbReference type="OrthoDB" id="5106683at2759"/>
<evidence type="ECO:0000256" key="1">
    <source>
        <dbReference type="SAM" id="MobiDB-lite"/>
    </source>
</evidence>
<feature type="compositionally biased region" description="Low complexity" evidence="1">
    <location>
        <begin position="64"/>
        <end position="110"/>
    </location>
</feature>
<dbReference type="EMBL" id="JH659334">
    <property type="protein sequence ID" value="EXK36607.1"/>
    <property type="molecule type" value="Genomic_DNA"/>
</dbReference>
<dbReference type="AlphaFoldDB" id="X0A6Y2"/>
<dbReference type="VEuPathDB" id="FungiDB:FOMG_09780"/>
<dbReference type="Proteomes" id="UP000030703">
    <property type="component" value="Unassembled WGS sequence"/>
</dbReference>
<feature type="chain" id="PRO_5004935619" description="REJ domain-containing protein" evidence="2">
    <location>
        <begin position="24"/>
        <end position="117"/>
    </location>
</feature>
<evidence type="ECO:0000313" key="3">
    <source>
        <dbReference type="EMBL" id="EXK36607.1"/>
    </source>
</evidence>
<accession>X0A6Y2</accession>
<evidence type="ECO:0000256" key="2">
    <source>
        <dbReference type="SAM" id="SignalP"/>
    </source>
</evidence>
<evidence type="ECO:0008006" key="4">
    <source>
        <dbReference type="Google" id="ProtNLM"/>
    </source>
</evidence>
<protein>
    <recommendedName>
        <fullName evidence="4">REJ domain-containing protein</fullName>
    </recommendedName>
</protein>
<gene>
    <name evidence="3" type="ORF">FOMG_09780</name>
</gene>
<organism evidence="3">
    <name type="scientific">Fusarium oxysporum f. sp. melonis 26406</name>
    <dbReference type="NCBI Taxonomy" id="1089452"/>
    <lineage>
        <taxon>Eukaryota</taxon>
        <taxon>Fungi</taxon>
        <taxon>Dikarya</taxon>
        <taxon>Ascomycota</taxon>
        <taxon>Pezizomycotina</taxon>
        <taxon>Sordariomycetes</taxon>
        <taxon>Hypocreomycetidae</taxon>
        <taxon>Hypocreales</taxon>
        <taxon>Nectriaceae</taxon>
        <taxon>Fusarium</taxon>
        <taxon>Fusarium oxysporum species complex</taxon>
    </lineage>
</organism>
<name>X0A6Y2_FUSOX</name>
<sequence length="117" mass="12182">MYSFNILAKAAVLSLLSISFTTASLCKPQSSQDFTMTSPASFTSSIILGSSTIIVPSTKFSVFESSTTSDATTSTTESTTESITTTTSTAELSTATMETTTKPETSTVETISAITTT</sequence>